<organism evidence="1 2">
    <name type="scientific">Streptomyces levis</name>
    <dbReference type="NCBI Taxonomy" id="285566"/>
    <lineage>
        <taxon>Bacteria</taxon>
        <taxon>Bacillati</taxon>
        <taxon>Actinomycetota</taxon>
        <taxon>Actinomycetes</taxon>
        <taxon>Kitasatosporales</taxon>
        <taxon>Streptomycetaceae</taxon>
        <taxon>Streptomyces</taxon>
    </lineage>
</organism>
<gene>
    <name evidence="1" type="ORF">GCM10010423_41960</name>
</gene>
<name>A0ABN3NV83_9ACTN</name>
<dbReference type="EMBL" id="BAAATM010000013">
    <property type="protein sequence ID" value="GAA2539762.1"/>
    <property type="molecule type" value="Genomic_DNA"/>
</dbReference>
<evidence type="ECO:0008006" key="3">
    <source>
        <dbReference type="Google" id="ProtNLM"/>
    </source>
</evidence>
<evidence type="ECO:0000313" key="1">
    <source>
        <dbReference type="EMBL" id="GAA2539762.1"/>
    </source>
</evidence>
<dbReference type="RefSeq" id="WP_344538841.1">
    <property type="nucleotide sequence ID" value="NZ_BAAATM010000013.1"/>
</dbReference>
<proteinExistence type="predicted"/>
<dbReference type="Proteomes" id="UP001501095">
    <property type="component" value="Unassembled WGS sequence"/>
</dbReference>
<comment type="caution">
    <text evidence="1">The sequence shown here is derived from an EMBL/GenBank/DDBJ whole genome shotgun (WGS) entry which is preliminary data.</text>
</comment>
<sequence length="121" mass="12287">MSVAAAPAASAAAAPGTTASTAAGCVTETKEVSQGYGTITVCVNEDGSARAYGDLHCTAFGATLVMWEIGWRTASGVKYSTVATAGWGYDDIEFDVDPSAGPDGIKGITGVDEIHLSTIYM</sequence>
<accession>A0ABN3NV83</accession>
<protein>
    <recommendedName>
        <fullName evidence="3">Secreted protein</fullName>
    </recommendedName>
</protein>
<reference evidence="1 2" key="1">
    <citation type="journal article" date="2019" name="Int. J. Syst. Evol. Microbiol.">
        <title>The Global Catalogue of Microorganisms (GCM) 10K type strain sequencing project: providing services to taxonomists for standard genome sequencing and annotation.</title>
        <authorList>
            <consortium name="The Broad Institute Genomics Platform"/>
            <consortium name="The Broad Institute Genome Sequencing Center for Infectious Disease"/>
            <person name="Wu L."/>
            <person name="Ma J."/>
        </authorList>
    </citation>
    <scope>NUCLEOTIDE SEQUENCE [LARGE SCALE GENOMIC DNA]</scope>
    <source>
        <strain evidence="1 2">JCM 6924</strain>
    </source>
</reference>
<evidence type="ECO:0000313" key="2">
    <source>
        <dbReference type="Proteomes" id="UP001501095"/>
    </source>
</evidence>
<keyword evidence="2" id="KW-1185">Reference proteome</keyword>